<evidence type="ECO:0000313" key="3">
    <source>
        <dbReference type="Proteomes" id="UP000092555"/>
    </source>
</evidence>
<comment type="caution">
    <text evidence="2">The sequence shown here is derived from an EMBL/GenBank/DDBJ whole genome shotgun (WGS) entry which is preliminary data.</text>
</comment>
<keyword evidence="1" id="KW-0472">Membrane</keyword>
<gene>
    <name evidence="2" type="ORF">METBIDRAFT_186579</name>
</gene>
<dbReference type="GeneID" id="30027780"/>
<keyword evidence="1" id="KW-0812">Transmembrane</keyword>
<dbReference type="RefSeq" id="XP_018711993.1">
    <property type="nucleotide sequence ID" value="XM_018854804.1"/>
</dbReference>
<reference evidence="2 3" key="1">
    <citation type="submission" date="2016-05" db="EMBL/GenBank/DDBJ databases">
        <title>Comparative genomics of biotechnologically important yeasts.</title>
        <authorList>
            <consortium name="DOE Joint Genome Institute"/>
            <person name="Riley R."/>
            <person name="Haridas S."/>
            <person name="Wolfe K.H."/>
            <person name="Lopes M.R."/>
            <person name="Hittinger C.T."/>
            <person name="Goker M."/>
            <person name="Salamov A."/>
            <person name="Wisecaver J."/>
            <person name="Long T.M."/>
            <person name="Aerts A.L."/>
            <person name="Barry K."/>
            <person name="Choi C."/>
            <person name="Clum A."/>
            <person name="Coughlan A.Y."/>
            <person name="Deshpande S."/>
            <person name="Douglass A.P."/>
            <person name="Hanson S.J."/>
            <person name="Klenk H.-P."/>
            <person name="LaButti K."/>
            <person name="Lapidus A."/>
            <person name="Lindquist E."/>
            <person name="Lipzen A."/>
            <person name="Meier-kolthoff J.P."/>
            <person name="Ohm R.A."/>
            <person name="Otillar R.P."/>
            <person name="Pangilinan J."/>
            <person name="Peng Y."/>
            <person name="Rokas A."/>
            <person name="Rosa C.A."/>
            <person name="Scheuner C."/>
            <person name="Sibirny A.A."/>
            <person name="Slot J.C."/>
            <person name="Stielow J.B."/>
            <person name="Sun H."/>
            <person name="Kurtzman C.P."/>
            <person name="Blackwell M."/>
            <person name="Grigoriev I.V."/>
            <person name="Jeffries T.W."/>
        </authorList>
    </citation>
    <scope>NUCLEOTIDE SEQUENCE [LARGE SCALE GENOMIC DNA]</scope>
    <source>
        <strain evidence="2 3">NRRL YB-4993</strain>
    </source>
</reference>
<protein>
    <recommendedName>
        <fullName evidence="4">Transmembrane protein</fullName>
    </recommendedName>
</protein>
<evidence type="ECO:0008006" key="4">
    <source>
        <dbReference type="Google" id="ProtNLM"/>
    </source>
</evidence>
<dbReference type="EMBL" id="LXTC01000003">
    <property type="protein sequence ID" value="OBA21483.1"/>
    <property type="molecule type" value="Genomic_DNA"/>
</dbReference>
<keyword evidence="1" id="KW-1133">Transmembrane helix</keyword>
<organism evidence="2 3">
    <name type="scientific">Metschnikowia bicuspidata var. bicuspidata NRRL YB-4993</name>
    <dbReference type="NCBI Taxonomy" id="869754"/>
    <lineage>
        <taxon>Eukaryota</taxon>
        <taxon>Fungi</taxon>
        <taxon>Dikarya</taxon>
        <taxon>Ascomycota</taxon>
        <taxon>Saccharomycotina</taxon>
        <taxon>Pichiomycetes</taxon>
        <taxon>Metschnikowiaceae</taxon>
        <taxon>Metschnikowia</taxon>
    </lineage>
</organism>
<dbReference type="AlphaFoldDB" id="A0A1A0HC68"/>
<sequence>MSYIRIGAAEKRFGRQTHHQKSRGGTWLSQPVQARDVPRVEFCTWHACGAVCRRNTLRTRVVGCSEEASRAKMSFFIFGMVPALLWCCMAWHVRMCHVLLGWLCFGWEEHISPILPFFVLVDFAI</sequence>
<keyword evidence="3" id="KW-1185">Reference proteome</keyword>
<dbReference type="Proteomes" id="UP000092555">
    <property type="component" value="Unassembled WGS sequence"/>
</dbReference>
<name>A0A1A0HC68_9ASCO</name>
<evidence type="ECO:0000313" key="2">
    <source>
        <dbReference type="EMBL" id="OBA21483.1"/>
    </source>
</evidence>
<feature type="transmembrane region" description="Helical" evidence="1">
    <location>
        <begin position="75"/>
        <end position="93"/>
    </location>
</feature>
<proteinExistence type="predicted"/>
<accession>A0A1A0HC68</accession>
<evidence type="ECO:0000256" key="1">
    <source>
        <dbReference type="SAM" id="Phobius"/>
    </source>
</evidence>